<organism evidence="3 4">
    <name type="scientific">Pseudonocardia hydrocarbonoxydans</name>
    <dbReference type="NCBI Taxonomy" id="76726"/>
    <lineage>
        <taxon>Bacteria</taxon>
        <taxon>Bacillati</taxon>
        <taxon>Actinomycetota</taxon>
        <taxon>Actinomycetes</taxon>
        <taxon>Pseudonocardiales</taxon>
        <taxon>Pseudonocardiaceae</taxon>
        <taxon>Pseudonocardia</taxon>
    </lineage>
</organism>
<dbReference type="Gene3D" id="2.60.40.420">
    <property type="entry name" value="Cupredoxins - blue copper proteins"/>
    <property type="match status" value="1"/>
</dbReference>
<evidence type="ECO:0000256" key="1">
    <source>
        <dbReference type="ARBA" id="ARBA00022723"/>
    </source>
</evidence>
<dbReference type="AlphaFoldDB" id="A0A4Y3WL40"/>
<dbReference type="PROSITE" id="PS00080">
    <property type="entry name" value="MULTICOPPER_OXIDASE2"/>
    <property type="match status" value="1"/>
</dbReference>
<comment type="caution">
    <text evidence="3">The sequence shown here is derived from an EMBL/GenBank/DDBJ whole genome shotgun (WGS) entry which is preliminary data.</text>
</comment>
<reference evidence="3 4" key="1">
    <citation type="submission" date="2019-06" db="EMBL/GenBank/DDBJ databases">
        <title>Whole genome shotgun sequence of Pseudonocardia hydrocarbonoxydans NBRC 14498.</title>
        <authorList>
            <person name="Hosoyama A."/>
            <person name="Uohara A."/>
            <person name="Ohji S."/>
            <person name="Ichikawa N."/>
        </authorList>
    </citation>
    <scope>NUCLEOTIDE SEQUENCE [LARGE SCALE GENOMIC DNA]</scope>
    <source>
        <strain evidence="3 4">NBRC 14498</strain>
    </source>
</reference>
<dbReference type="GO" id="GO:0005507">
    <property type="term" value="F:copper ion binding"/>
    <property type="evidence" value="ECO:0007669"/>
    <property type="project" value="InterPro"/>
</dbReference>
<keyword evidence="1" id="KW-0479">Metal-binding</keyword>
<dbReference type="InterPro" id="IPR008972">
    <property type="entry name" value="Cupredoxin"/>
</dbReference>
<evidence type="ECO:0000259" key="2">
    <source>
        <dbReference type="Pfam" id="PF07731"/>
    </source>
</evidence>
<proteinExistence type="predicted"/>
<dbReference type="Proteomes" id="UP000320338">
    <property type="component" value="Unassembled WGS sequence"/>
</dbReference>
<name>A0A4Y3WL40_9PSEU</name>
<protein>
    <recommendedName>
        <fullName evidence="2">Plastocyanin-like domain-containing protein</fullName>
    </recommendedName>
</protein>
<dbReference type="InterPro" id="IPR002355">
    <property type="entry name" value="Cu_oxidase_Cu_BS"/>
</dbReference>
<dbReference type="SUPFAM" id="SSF49503">
    <property type="entry name" value="Cupredoxins"/>
    <property type="match status" value="1"/>
</dbReference>
<evidence type="ECO:0000313" key="4">
    <source>
        <dbReference type="Proteomes" id="UP000320338"/>
    </source>
</evidence>
<evidence type="ECO:0000313" key="3">
    <source>
        <dbReference type="EMBL" id="GEC18619.1"/>
    </source>
</evidence>
<keyword evidence="4" id="KW-1185">Reference proteome</keyword>
<dbReference type="Pfam" id="PF07731">
    <property type="entry name" value="Cu-oxidase_2"/>
    <property type="match status" value="1"/>
</dbReference>
<accession>A0A4Y3WL40</accession>
<sequence>MLEYNDAASPTGVPQDVVLIPARGWVRLRIPFTTQPGRSVYHCHILDHEDAGMMATVDVRG</sequence>
<dbReference type="GO" id="GO:0016491">
    <property type="term" value="F:oxidoreductase activity"/>
    <property type="evidence" value="ECO:0007669"/>
    <property type="project" value="InterPro"/>
</dbReference>
<feature type="domain" description="Plastocyanin-like" evidence="2">
    <location>
        <begin position="12"/>
        <end position="60"/>
    </location>
</feature>
<gene>
    <name evidence="3" type="ORF">PHY01_09020</name>
</gene>
<dbReference type="EMBL" id="BJNG01000006">
    <property type="protein sequence ID" value="GEC18619.1"/>
    <property type="molecule type" value="Genomic_DNA"/>
</dbReference>
<dbReference type="InterPro" id="IPR011706">
    <property type="entry name" value="Cu-oxidase_C"/>
</dbReference>